<comment type="caution">
    <text evidence="1">The sequence shown here is derived from an EMBL/GenBank/DDBJ whole genome shotgun (WGS) entry which is preliminary data.</text>
</comment>
<accession>A0ABD0M806</accession>
<protein>
    <submittedName>
        <fullName evidence="1">Uncharacterized protein</fullName>
    </submittedName>
</protein>
<reference evidence="1 2" key="1">
    <citation type="journal article" date="2023" name="Sci. Data">
        <title>Genome assembly of the Korean intertidal mud-creeper Batillaria attramentaria.</title>
        <authorList>
            <person name="Patra A.K."/>
            <person name="Ho P.T."/>
            <person name="Jun S."/>
            <person name="Lee S.J."/>
            <person name="Kim Y."/>
            <person name="Won Y.J."/>
        </authorList>
    </citation>
    <scope>NUCLEOTIDE SEQUENCE [LARGE SCALE GENOMIC DNA]</scope>
    <source>
        <strain evidence="1">Wonlab-2016</strain>
    </source>
</reference>
<organism evidence="1 2">
    <name type="scientific">Batillaria attramentaria</name>
    <dbReference type="NCBI Taxonomy" id="370345"/>
    <lineage>
        <taxon>Eukaryota</taxon>
        <taxon>Metazoa</taxon>
        <taxon>Spiralia</taxon>
        <taxon>Lophotrochozoa</taxon>
        <taxon>Mollusca</taxon>
        <taxon>Gastropoda</taxon>
        <taxon>Caenogastropoda</taxon>
        <taxon>Sorbeoconcha</taxon>
        <taxon>Cerithioidea</taxon>
        <taxon>Batillariidae</taxon>
        <taxon>Batillaria</taxon>
    </lineage>
</organism>
<dbReference type="AlphaFoldDB" id="A0ABD0M806"/>
<proteinExistence type="predicted"/>
<sequence length="170" mass="18905">MLPAPGNRRDPAMISVRGCPGGGADWANPKLHDQVMGSLSHSLRGRLVTLRNCFYLHAEKTKSKSTAGGADDTPKLFLIYTERKLREHQLLEVLVTIRNCFYFHAEKTKSKSTAGGAGDTPKLFLIYTQRKLRKNQPLEALVTLRNCFYMYLHAEKTKRKSTTGGAGGPL</sequence>
<dbReference type="Proteomes" id="UP001519460">
    <property type="component" value="Unassembled WGS sequence"/>
</dbReference>
<keyword evidence="2" id="KW-1185">Reference proteome</keyword>
<gene>
    <name evidence="1" type="ORF">BaRGS_00001436</name>
</gene>
<evidence type="ECO:0000313" key="1">
    <source>
        <dbReference type="EMBL" id="KAK7507501.1"/>
    </source>
</evidence>
<dbReference type="EMBL" id="JACVVK020000004">
    <property type="protein sequence ID" value="KAK7507501.1"/>
    <property type="molecule type" value="Genomic_DNA"/>
</dbReference>
<name>A0ABD0M806_9CAEN</name>
<evidence type="ECO:0000313" key="2">
    <source>
        <dbReference type="Proteomes" id="UP001519460"/>
    </source>
</evidence>